<sequence length="51" mass="5205">MSNNLIEVNVKTPDTATHIAISTLGTVGVVVAALAGTALLAHIQKHISILS</sequence>
<dbReference type="Proteomes" id="UP000254621">
    <property type="component" value="Unassembled WGS sequence"/>
</dbReference>
<organism evidence="2 3">
    <name type="scientific">Weissella viridescens</name>
    <name type="common">Lactobacillus viridescens</name>
    <dbReference type="NCBI Taxonomy" id="1629"/>
    <lineage>
        <taxon>Bacteria</taxon>
        <taxon>Bacillati</taxon>
        <taxon>Bacillota</taxon>
        <taxon>Bacilli</taxon>
        <taxon>Lactobacillales</taxon>
        <taxon>Lactobacillaceae</taxon>
        <taxon>Weissella</taxon>
    </lineage>
</organism>
<proteinExistence type="predicted"/>
<name>A0A380P2Y0_WEIVI</name>
<reference evidence="2 3" key="1">
    <citation type="submission" date="2018-06" db="EMBL/GenBank/DDBJ databases">
        <authorList>
            <consortium name="Pathogen Informatics"/>
            <person name="Doyle S."/>
        </authorList>
    </citation>
    <scope>NUCLEOTIDE SEQUENCE [LARGE SCALE GENOMIC DNA]</scope>
    <source>
        <strain evidence="2 3">NCTC13645</strain>
    </source>
</reference>
<gene>
    <name evidence="2" type="ORF">NCTC13645_01817</name>
</gene>
<accession>A0A380P2Y0</accession>
<evidence type="ECO:0000313" key="2">
    <source>
        <dbReference type="EMBL" id="SUP59559.1"/>
    </source>
</evidence>
<feature type="transmembrane region" description="Helical" evidence="1">
    <location>
        <begin position="20"/>
        <end position="41"/>
    </location>
</feature>
<keyword evidence="1" id="KW-0472">Membrane</keyword>
<protein>
    <submittedName>
        <fullName evidence="2">Uncharacterized protein</fullName>
    </submittedName>
</protein>
<evidence type="ECO:0000313" key="3">
    <source>
        <dbReference type="Proteomes" id="UP000254621"/>
    </source>
</evidence>
<keyword evidence="1" id="KW-1133">Transmembrane helix</keyword>
<dbReference type="AlphaFoldDB" id="A0A380P2Y0"/>
<keyword evidence="1" id="KW-0812">Transmembrane</keyword>
<evidence type="ECO:0000256" key="1">
    <source>
        <dbReference type="SAM" id="Phobius"/>
    </source>
</evidence>
<dbReference type="EMBL" id="UHIV01000004">
    <property type="protein sequence ID" value="SUP59559.1"/>
    <property type="molecule type" value="Genomic_DNA"/>
</dbReference>